<evidence type="ECO:0000256" key="1">
    <source>
        <dbReference type="SAM" id="MobiDB-lite"/>
    </source>
</evidence>
<dbReference type="EMBL" id="PZQS01000008">
    <property type="protein sequence ID" value="PVD26738.1"/>
    <property type="molecule type" value="Genomic_DNA"/>
</dbReference>
<protein>
    <submittedName>
        <fullName evidence="2">Uncharacterized protein</fullName>
    </submittedName>
</protein>
<dbReference type="AlphaFoldDB" id="A0A2T7NZY0"/>
<evidence type="ECO:0000313" key="2">
    <source>
        <dbReference type="EMBL" id="PVD26738.1"/>
    </source>
</evidence>
<dbReference type="Proteomes" id="UP000245119">
    <property type="component" value="Linkage Group LG8"/>
</dbReference>
<sequence length="88" mass="10143">MQTEVREHRWMMAGWSEAHVSSTPAPHRGPEVFRCQDSDSKVQERPHPTHWHAGTRLFPPASGDALLTQRKQLSVKPSFHFSDGREVW</sequence>
<organism evidence="2 3">
    <name type="scientific">Pomacea canaliculata</name>
    <name type="common">Golden apple snail</name>
    <dbReference type="NCBI Taxonomy" id="400727"/>
    <lineage>
        <taxon>Eukaryota</taxon>
        <taxon>Metazoa</taxon>
        <taxon>Spiralia</taxon>
        <taxon>Lophotrochozoa</taxon>
        <taxon>Mollusca</taxon>
        <taxon>Gastropoda</taxon>
        <taxon>Caenogastropoda</taxon>
        <taxon>Architaenioglossa</taxon>
        <taxon>Ampullarioidea</taxon>
        <taxon>Ampullariidae</taxon>
        <taxon>Pomacea</taxon>
    </lineage>
</organism>
<comment type="caution">
    <text evidence="2">The sequence shown here is derived from an EMBL/GenBank/DDBJ whole genome shotgun (WGS) entry which is preliminary data.</text>
</comment>
<name>A0A2T7NZY0_POMCA</name>
<evidence type="ECO:0000313" key="3">
    <source>
        <dbReference type="Proteomes" id="UP000245119"/>
    </source>
</evidence>
<accession>A0A2T7NZY0</accession>
<keyword evidence="3" id="KW-1185">Reference proteome</keyword>
<gene>
    <name evidence="2" type="ORF">C0Q70_14416</name>
</gene>
<feature type="region of interest" description="Disordered" evidence="1">
    <location>
        <begin position="38"/>
        <end position="57"/>
    </location>
</feature>
<proteinExistence type="predicted"/>
<reference evidence="2 3" key="1">
    <citation type="submission" date="2018-04" db="EMBL/GenBank/DDBJ databases">
        <title>The genome of golden apple snail Pomacea canaliculata provides insight into stress tolerance and invasive adaptation.</title>
        <authorList>
            <person name="Liu C."/>
            <person name="Liu B."/>
            <person name="Ren Y."/>
            <person name="Zhang Y."/>
            <person name="Wang H."/>
            <person name="Li S."/>
            <person name="Jiang F."/>
            <person name="Yin L."/>
            <person name="Zhang G."/>
            <person name="Qian W."/>
            <person name="Fan W."/>
        </authorList>
    </citation>
    <scope>NUCLEOTIDE SEQUENCE [LARGE SCALE GENOMIC DNA]</scope>
    <source>
        <strain evidence="2">SZHN2017</strain>
        <tissue evidence="2">Muscle</tissue>
    </source>
</reference>
<feature type="compositionally biased region" description="Basic and acidic residues" evidence="1">
    <location>
        <begin position="38"/>
        <end position="47"/>
    </location>
</feature>